<reference evidence="1 2" key="1">
    <citation type="submission" date="2022-01" db="EMBL/GenBank/DDBJ databases">
        <title>Novel bile acid biosynthetic pathways are enriched in the microbiome of centenarians.</title>
        <authorList>
            <person name="Sato Y."/>
            <person name="Atarashi K."/>
            <person name="Plichta R.D."/>
            <person name="Arai Y."/>
            <person name="Sasajima S."/>
            <person name="Kearney M.S."/>
            <person name="Suda W."/>
            <person name="Takeshita K."/>
            <person name="Sasaki T."/>
            <person name="Okamoto S."/>
            <person name="Skelly N.A."/>
            <person name="Okamura Y."/>
            <person name="Vlamakis H."/>
            <person name="Li Y."/>
            <person name="Tanoue T."/>
            <person name="Takei H."/>
            <person name="Nittono H."/>
            <person name="Narushima S."/>
            <person name="Irie J."/>
            <person name="Itoh H."/>
            <person name="Moriya K."/>
            <person name="Sugiura Y."/>
            <person name="Suematsu M."/>
            <person name="Moritoki N."/>
            <person name="Shibata S."/>
            <person name="Littman R.D."/>
            <person name="Fischbach A.M."/>
            <person name="Uwamino Y."/>
            <person name="Inoue T."/>
            <person name="Honda A."/>
            <person name="Hattori M."/>
            <person name="Murai T."/>
            <person name="Xavier J.R."/>
            <person name="Hirose N."/>
            <person name="Honda K."/>
        </authorList>
    </citation>
    <scope>NUCLEOTIDE SEQUENCE [LARGE SCALE GENOMIC DNA]</scope>
    <source>
        <strain evidence="1 2">CE91-St30</strain>
    </source>
</reference>
<protein>
    <submittedName>
        <fullName evidence="1">Uncharacterized protein</fullName>
    </submittedName>
</protein>
<organism evidence="1 2">
    <name type="scientific">Raoultibacter timonensis</name>
    <dbReference type="NCBI Taxonomy" id="1907662"/>
    <lineage>
        <taxon>Bacteria</taxon>
        <taxon>Bacillati</taxon>
        <taxon>Actinomycetota</taxon>
        <taxon>Coriobacteriia</taxon>
        <taxon>Eggerthellales</taxon>
        <taxon>Eggerthellaceae</taxon>
        <taxon>Raoultibacter</taxon>
    </lineage>
</organism>
<dbReference type="EMBL" id="AP025564">
    <property type="protein sequence ID" value="BDE94952.1"/>
    <property type="molecule type" value="Genomic_DNA"/>
</dbReference>
<sequence length="132" mass="15072">MRRAVIYGRTVEMQGSPYTFLVYRTGFGGDLFHDIAAAYENNPPDMSMLLQIAWAMAKTHDDSVSEYEDWLREFDPKLFAIGDADAWGVIDSAISAELFRHEKTGRARKWIARRMGRMAQRLGALADRLLAR</sequence>
<evidence type="ECO:0000313" key="2">
    <source>
        <dbReference type="Proteomes" id="UP001320544"/>
    </source>
</evidence>
<keyword evidence="2" id="KW-1185">Reference proteome</keyword>
<dbReference type="RefSeq" id="WP_244411474.1">
    <property type="nucleotide sequence ID" value="NZ_AP025564.1"/>
</dbReference>
<accession>A0ABN6MA93</accession>
<dbReference type="Proteomes" id="UP001320544">
    <property type="component" value="Chromosome"/>
</dbReference>
<proteinExistence type="predicted"/>
<evidence type="ECO:0000313" key="1">
    <source>
        <dbReference type="EMBL" id="BDE94952.1"/>
    </source>
</evidence>
<name>A0ABN6MA93_9ACTN</name>
<gene>
    <name evidence="1" type="ORF">CE91St30_02850</name>
</gene>